<keyword evidence="2" id="KW-0812">Transmembrane</keyword>
<evidence type="ECO:0000256" key="1">
    <source>
        <dbReference type="SAM" id="MobiDB-lite"/>
    </source>
</evidence>
<evidence type="ECO:0000313" key="4">
    <source>
        <dbReference type="Proteomes" id="UP000054559"/>
    </source>
</evidence>
<accession>A0A0J8TF25</accession>
<evidence type="ECO:0000256" key="2">
    <source>
        <dbReference type="SAM" id="Phobius"/>
    </source>
</evidence>
<proteinExistence type="predicted"/>
<feature type="region of interest" description="Disordered" evidence="1">
    <location>
        <begin position="82"/>
        <end position="110"/>
    </location>
</feature>
<keyword evidence="2" id="KW-0472">Membrane</keyword>
<dbReference type="AlphaFoldDB" id="A0A0J8TF25"/>
<name>A0A0J8TF25_COCIT</name>
<gene>
    <name evidence="3" type="ORF">CISG_00506</name>
</gene>
<protein>
    <submittedName>
        <fullName evidence="3">Uncharacterized protein</fullName>
    </submittedName>
</protein>
<evidence type="ECO:0000313" key="3">
    <source>
        <dbReference type="EMBL" id="KMU72197.1"/>
    </source>
</evidence>
<organism evidence="3 4">
    <name type="scientific">Coccidioides immitis RMSCC 3703</name>
    <dbReference type="NCBI Taxonomy" id="454286"/>
    <lineage>
        <taxon>Eukaryota</taxon>
        <taxon>Fungi</taxon>
        <taxon>Dikarya</taxon>
        <taxon>Ascomycota</taxon>
        <taxon>Pezizomycotina</taxon>
        <taxon>Eurotiomycetes</taxon>
        <taxon>Eurotiomycetidae</taxon>
        <taxon>Onygenales</taxon>
        <taxon>Onygenaceae</taxon>
        <taxon>Coccidioides</taxon>
    </lineage>
</organism>
<dbReference type="OrthoDB" id="10339253at2759"/>
<dbReference type="Proteomes" id="UP000054559">
    <property type="component" value="Unassembled WGS sequence"/>
</dbReference>
<keyword evidence="2" id="KW-1133">Transmembrane helix</keyword>
<sequence>MIALTVRGFGLHWLFSFFVSPHTETNRLFLCLRKQLEKPGKQAESSTRSLSFFLSDAKPKVLKLKEKVVIRVQQDIQIMFEDGDANGDGFPPSQSTSLPRATESDSNIESIQEPSTSLSLSLPSSPTPKTLSTPPSQFVHCGCKPFADRSPIRICRPCYDLSSDDDSAFSNLEVQPELVTPGVVAVVAVLLFLVAVALVDLSHWVWNRLHKQPISLSECEKGNGVAIEDDEDLDKLYEDDQLIP</sequence>
<feature type="transmembrane region" description="Helical" evidence="2">
    <location>
        <begin position="178"/>
        <end position="201"/>
    </location>
</feature>
<feature type="compositionally biased region" description="Polar residues" evidence="1">
    <location>
        <begin position="92"/>
        <end position="110"/>
    </location>
</feature>
<dbReference type="EMBL" id="DS268118">
    <property type="protein sequence ID" value="KMU72197.1"/>
    <property type="molecule type" value="Genomic_DNA"/>
</dbReference>
<reference evidence="4" key="1">
    <citation type="journal article" date="2010" name="Genome Res.">
        <title>Population genomic sequencing of Coccidioides fungi reveals recent hybridization and transposon control.</title>
        <authorList>
            <person name="Neafsey D.E."/>
            <person name="Barker B.M."/>
            <person name="Sharpton T.J."/>
            <person name="Stajich J.E."/>
            <person name="Park D.J."/>
            <person name="Whiston E."/>
            <person name="Hung C.-Y."/>
            <person name="McMahan C."/>
            <person name="White J."/>
            <person name="Sykes S."/>
            <person name="Heiman D."/>
            <person name="Young S."/>
            <person name="Zeng Q."/>
            <person name="Abouelleil A."/>
            <person name="Aftuck L."/>
            <person name="Bessette D."/>
            <person name="Brown A."/>
            <person name="FitzGerald M."/>
            <person name="Lui A."/>
            <person name="Macdonald J.P."/>
            <person name="Priest M."/>
            <person name="Orbach M.J."/>
            <person name="Galgiani J.N."/>
            <person name="Kirkland T.N."/>
            <person name="Cole G.T."/>
            <person name="Birren B.W."/>
            <person name="Henn M.R."/>
            <person name="Taylor J.W."/>
            <person name="Rounsley S.D."/>
        </authorList>
    </citation>
    <scope>NUCLEOTIDE SEQUENCE [LARGE SCALE GENOMIC DNA]</scope>
    <source>
        <strain evidence="4">RMSCC 3703</strain>
    </source>
</reference>